<dbReference type="Proteomes" id="UP001596456">
    <property type="component" value="Unassembled WGS sequence"/>
</dbReference>
<dbReference type="NCBIfam" id="TIGR02917">
    <property type="entry name" value="PEP_TPR_lipo"/>
    <property type="match status" value="1"/>
</dbReference>
<dbReference type="SMART" id="SM00028">
    <property type="entry name" value="TPR"/>
    <property type="match status" value="13"/>
</dbReference>
<evidence type="ECO:0000256" key="3">
    <source>
        <dbReference type="PROSITE-ProRule" id="PRU00339"/>
    </source>
</evidence>
<gene>
    <name evidence="5" type="primary">prsT</name>
    <name evidence="5" type="ORF">ACFQPS_19170</name>
</gene>
<dbReference type="Pfam" id="PF14559">
    <property type="entry name" value="TPR_19"/>
    <property type="match status" value="4"/>
</dbReference>
<reference evidence="6" key="1">
    <citation type="journal article" date="2019" name="Int. J. Syst. Evol. Microbiol.">
        <title>The Global Catalogue of Microorganisms (GCM) 10K type strain sequencing project: providing services to taxonomists for standard genome sequencing and annotation.</title>
        <authorList>
            <consortium name="The Broad Institute Genomics Platform"/>
            <consortium name="The Broad Institute Genome Sequencing Center for Infectious Disease"/>
            <person name="Wu L."/>
            <person name="Ma J."/>
        </authorList>
    </citation>
    <scope>NUCLEOTIDE SEQUENCE [LARGE SCALE GENOMIC DNA]</scope>
    <source>
        <strain evidence="6">CGMCC 1.16275</strain>
    </source>
</reference>
<dbReference type="InterPro" id="IPR011990">
    <property type="entry name" value="TPR-like_helical_dom_sf"/>
</dbReference>
<dbReference type="InterPro" id="IPR019734">
    <property type="entry name" value="TPR_rpt"/>
</dbReference>
<keyword evidence="4" id="KW-0732">Signal</keyword>
<dbReference type="EMBL" id="JBHTCM010000028">
    <property type="protein sequence ID" value="MFC7335297.1"/>
    <property type="molecule type" value="Genomic_DNA"/>
</dbReference>
<feature type="repeat" description="TPR" evidence="3">
    <location>
        <begin position="199"/>
        <end position="232"/>
    </location>
</feature>
<dbReference type="PROSITE" id="PS50005">
    <property type="entry name" value="TPR"/>
    <property type="match status" value="1"/>
</dbReference>
<evidence type="ECO:0000313" key="5">
    <source>
        <dbReference type="EMBL" id="MFC7335297.1"/>
    </source>
</evidence>
<keyword evidence="6" id="KW-1185">Reference proteome</keyword>
<evidence type="ECO:0000313" key="6">
    <source>
        <dbReference type="Proteomes" id="UP001596456"/>
    </source>
</evidence>
<dbReference type="PANTHER" id="PTHR45586:SF1">
    <property type="entry name" value="LIPOPOLYSACCHARIDE ASSEMBLY PROTEIN B"/>
    <property type="match status" value="1"/>
</dbReference>
<dbReference type="SUPFAM" id="SSF48452">
    <property type="entry name" value="TPR-like"/>
    <property type="match status" value="5"/>
</dbReference>
<evidence type="ECO:0000256" key="2">
    <source>
        <dbReference type="ARBA" id="ARBA00022803"/>
    </source>
</evidence>
<comment type="caution">
    <text evidence="5">The sequence shown here is derived from an EMBL/GenBank/DDBJ whole genome shotgun (WGS) entry which is preliminary data.</text>
</comment>
<evidence type="ECO:0000256" key="4">
    <source>
        <dbReference type="SAM" id="SignalP"/>
    </source>
</evidence>
<dbReference type="RefSeq" id="WP_377360829.1">
    <property type="nucleotide sequence ID" value="NZ_JBHTCM010000028.1"/>
</dbReference>
<dbReference type="Pfam" id="PF13432">
    <property type="entry name" value="TPR_16"/>
    <property type="match status" value="3"/>
</dbReference>
<feature type="signal peptide" evidence="4">
    <location>
        <begin position="1"/>
        <end position="31"/>
    </location>
</feature>
<dbReference type="Gene3D" id="1.25.40.10">
    <property type="entry name" value="Tetratricopeptide repeat domain"/>
    <property type="match status" value="5"/>
</dbReference>
<dbReference type="PROSITE" id="PS51257">
    <property type="entry name" value="PROKAR_LIPOPROTEIN"/>
    <property type="match status" value="1"/>
</dbReference>
<evidence type="ECO:0000256" key="1">
    <source>
        <dbReference type="ARBA" id="ARBA00022737"/>
    </source>
</evidence>
<sequence length="922" mass="96880">MAARPGRPLLAPVLGLVVAVGLSACGQPTTAADHITRARAHIEQGDGAAALIEARNAVQAAPDSPAARTLLAELLLEAGDAAGAAANLDRAVRAGAAPETLRLLRARALIGQGQVDALLAQFGDRPLPEDAKDAAELNTHIGYALLTRGRLPEATAAFKAAAVRPQARVGLVRTALAGGDVPLAWERAAEAQQRHPDNAEILTVVGETALAARDTVRAAASFREALALAPGRIDARFGLARALMLNGEPAEAVRILDDGGERLAEFPEVRLARAVAAAGMEDWQMARQSAEAVLSMGAENAGARLIAGLSNLKLGAVEKAHDHLGVFLRSHPDHIEGRKLLALAQASLGSKERAVATLSDAPEAQLRNADYLSGIGAFALELGQRDKAREVLAKAASAADSQETEARVYLARTAVERGSASVSDLARDIQDRPELMTEAPQIALALLLSGRHTEALTAARALRGKDPADMSARLLEALALLGTNQPGPAEQALRDAHRLAPENVDFVNVLAQLLAATKRAEEAEALLRPAFLAHPDDRRLLTAVTKLAQADADRARGLLETALEAHPSALGPRLLFAEFHLDRGNPDAALALLSGVPADKADEAAVLDVGGRAYLSRRDTAKGLAALEKAIRLHADAVRPRISLARAHIAGNRPADAVAPLREALKLAPDNTQARVMLAGALALAGEADAATEEVQRIEDRSGRTADTAEIRGIILARSGRGAESLEQFRTAYALEPVWERARQLSRAEWAAGQRGAALKTLQGWADRNPAHLPGRFDLAVGRMIDGDLDGARRDLETAVTIAPDNAAVLNNLAHVLWRSGRLDDAAVRAEAALRLVPEDPAVKDTLGVILLDRGETGRALDLLTDAAAALPDNAGVQVNYARALAKAGRGAEARRRLEALLAGTPQFDGRDDAAALLAGLR</sequence>
<proteinExistence type="predicted"/>
<dbReference type="PANTHER" id="PTHR45586">
    <property type="entry name" value="TPR REPEAT-CONTAINING PROTEIN PA4667"/>
    <property type="match status" value="1"/>
</dbReference>
<organism evidence="5 6">
    <name type="scientific">Rhodocista pekingensis</name>
    <dbReference type="NCBI Taxonomy" id="201185"/>
    <lineage>
        <taxon>Bacteria</taxon>
        <taxon>Pseudomonadati</taxon>
        <taxon>Pseudomonadota</taxon>
        <taxon>Alphaproteobacteria</taxon>
        <taxon>Rhodospirillales</taxon>
        <taxon>Azospirillaceae</taxon>
        <taxon>Rhodocista</taxon>
    </lineage>
</organism>
<dbReference type="InterPro" id="IPR014266">
    <property type="entry name" value="PEP-CTERM_TPR_PrsT"/>
</dbReference>
<keyword evidence="1" id="KW-0677">Repeat</keyword>
<accession>A0ABW2L1E7</accession>
<dbReference type="InterPro" id="IPR051012">
    <property type="entry name" value="CellSynth/LPSAsmb/PSIAsmb"/>
</dbReference>
<feature type="chain" id="PRO_5046086320" evidence="4">
    <location>
        <begin position="32"/>
        <end position="922"/>
    </location>
</feature>
<protein>
    <submittedName>
        <fullName evidence="5">XrtA/PEP-CTERM system TPR-repeat protein PrsT</fullName>
    </submittedName>
</protein>
<name>A0ABW2L1E7_9PROT</name>
<keyword evidence="2 3" id="KW-0802">TPR repeat</keyword>